<evidence type="ECO:0000313" key="2">
    <source>
        <dbReference type="Proteomes" id="UP000178935"/>
    </source>
</evidence>
<sequence length="115" mass="13076">MQIINKIVYITAQQLRKMGFNFNESSDPRVLEMKKEIKKVGGKIEFNIEQFPDGSWTAESVNIEGILTGGRNSKEISLTIKDAIFTYFGIPPQLCNDNLLRGDNEPVTLKQHIYV</sequence>
<organism evidence="1 2">
    <name type="scientific">Candidatus Staskawiczbacteria bacterium RIFOXYD1_FULL_32_13</name>
    <dbReference type="NCBI Taxonomy" id="1802234"/>
    <lineage>
        <taxon>Bacteria</taxon>
        <taxon>Candidatus Staskawicziibacteriota</taxon>
    </lineage>
</organism>
<dbReference type="EMBL" id="MHPU01000025">
    <property type="protein sequence ID" value="OGZ88412.1"/>
    <property type="molecule type" value="Genomic_DNA"/>
</dbReference>
<dbReference type="AlphaFoldDB" id="A0A1G2JMV7"/>
<proteinExistence type="predicted"/>
<reference evidence="1 2" key="1">
    <citation type="journal article" date="2016" name="Nat. Commun.">
        <title>Thousands of microbial genomes shed light on interconnected biogeochemical processes in an aquifer system.</title>
        <authorList>
            <person name="Anantharaman K."/>
            <person name="Brown C.T."/>
            <person name="Hug L.A."/>
            <person name="Sharon I."/>
            <person name="Castelle C.J."/>
            <person name="Probst A.J."/>
            <person name="Thomas B.C."/>
            <person name="Singh A."/>
            <person name="Wilkins M.J."/>
            <person name="Karaoz U."/>
            <person name="Brodie E.L."/>
            <person name="Williams K.H."/>
            <person name="Hubbard S.S."/>
            <person name="Banfield J.F."/>
        </authorList>
    </citation>
    <scope>NUCLEOTIDE SEQUENCE [LARGE SCALE GENOMIC DNA]</scope>
</reference>
<gene>
    <name evidence="1" type="ORF">A2561_02960</name>
</gene>
<evidence type="ECO:0000313" key="1">
    <source>
        <dbReference type="EMBL" id="OGZ88412.1"/>
    </source>
</evidence>
<accession>A0A1G2JMV7</accession>
<protein>
    <submittedName>
        <fullName evidence="1">Uncharacterized protein</fullName>
    </submittedName>
</protein>
<comment type="caution">
    <text evidence="1">The sequence shown here is derived from an EMBL/GenBank/DDBJ whole genome shotgun (WGS) entry which is preliminary data.</text>
</comment>
<name>A0A1G2JMV7_9BACT</name>
<dbReference type="Proteomes" id="UP000178935">
    <property type="component" value="Unassembled WGS sequence"/>
</dbReference>